<evidence type="ECO:0000313" key="2">
    <source>
        <dbReference type="EMBL" id="TKI52973.1"/>
    </source>
</evidence>
<dbReference type="Pfam" id="PF12645">
    <property type="entry name" value="HTH_16"/>
    <property type="match status" value="1"/>
</dbReference>
<accession>A0A4V5TJR1</accession>
<gene>
    <name evidence="2" type="ORF">FC756_26460</name>
</gene>
<feature type="domain" description="Helix-turn-helix conjugative transposon-like" evidence="1">
    <location>
        <begin position="16"/>
        <end position="52"/>
    </location>
</feature>
<reference evidence="2 3" key="1">
    <citation type="submission" date="2019-04" db="EMBL/GenBank/DDBJ databases">
        <title>Lysinibacillus genome sequencing.</title>
        <authorList>
            <person name="Dunlap C."/>
        </authorList>
    </citation>
    <scope>NUCLEOTIDE SEQUENCE [LARGE SCALE GENOMIC DNA]</scope>
    <source>
        <strain evidence="2 3">CCTCC AB 2010389</strain>
    </source>
</reference>
<dbReference type="EMBL" id="SZPU01000147">
    <property type="protein sequence ID" value="TKI52973.1"/>
    <property type="molecule type" value="Genomic_DNA"/>
</dbReference>
<proteinExistence type="predicted"/>
<dbReference type="InterPro" id="IPR024760">
    <property type="entry name" value="HTH_dom_conjug_TS-like"/>
</dbReference>
<name>A0A4V5TJR1_9BACI</name>
<protein>
    <recommendedName>
        <fullName evidence="1">Helix-turn-helix conjugative transposon-like domain-containing protein</fullName>
    </recommendedName>
</protein>
<dbReference type="AlphaFoldDB" id="A0A4V5TJR1"/>
<evidence type="ECO:0000259" key="1">
    <source>
        <dbReference type="Pfam" id="PF12645"/>
    </source>
</evidence>
<comment type="caution">
    <text evidence="2">The sequence shown here is derived from an EMBL/GenBank/DDBJ whole genome shotgun (WGS) entry which is preliminary data.</text>
</comment>
<evidence type="ECO:0000313" key="3">
    <source>
        <dbReference type="Proteomes" id="UP000308744"/>
    </source>
</evidence>
<organism evidence="2 3">
    <name type="scientific">Lysinibacillus mangiferihumi</name>
    <dbReference type="NCBI Taxonomy" id="1130819"/>
    <lineage>
        <taxon>Bacteria</taxon>
        <taxon>Bacillati</taxon>
        <taxon>Bacillota</taxon>
        <taxon>Bacilli</taxon>
        <taxon>Bacillales</taxon>
        <taxon>Bacillaceae</taxon>
        <taxon>Lysinibacillus</taxon>
    </lineage>
</organism>
<dbReference type="RefSeq" id="WP_107896300.1">
    <property type="nucleotide sequence ID" value="NZ_PYWM01000019.1"/>
</dbReference>
<sequence length="70" mass="8559">MDKDNHGCYECFEDYLKKFEGSIRKALYQTSLNEREDLKQELHIKIFEKIRNTNFREEAPSFWSIIDKMH</sequence>
<keyword evidence="3" id="KW-1185">Reference proteome</keyword>
<dbReference type="Proteomes" id="UP000308744">
    <property type="component" value="Unassembled WGS sequence"/>
</dbReference>